<keyword evidence="2" id="KW-1185">Reference proteome</keyword>
<accession>A0A375YV70</accession>
<sequence length="233" mass="24969">MKIGARHRSSMAGVAGGGSGYRWCMLGHLYERALNGERCWIRHDDGAVRKLPVHRWLGGHDTDDSFDEVVVQMCTGPTIELGCGPGRLVARLIRRGIPALGVDRSVTATRLAGRCGAATLLGDVFEPLPGMGCWQTVLLVDGNVGLGGDPGRILRRAADLLCRGGRCIVEFDTEAVGIRINRVRLESARLIGPWFRWASVGVDSAEMLAGQVGLTLTGVRMIGDRVVASLTAL</sequence>
<proteinExistence type="predicted"/>
<dbReference type="STRING" id="29313.BHQ16_01865"/>
<dbReference type="AlphaFoldDB" id="A0A375YV70"/>
<dbReference type="Proteomes" id="UP000252015">
    <property type="component" value="Unassembled WGS sequence"/>
</dbReference>
<dbReference type="InterPro" id="IPR029063">
    <property type="entry name" value="SAM-dependent_MTases_sf"/>
</dbReference>
<evidence type="ECO:0000313" key="1">
    <source>
        <dbReference type="EMBL" id="SRX92620.1"/>
    </source>
</evidence>
<dbReference type="Gene3D" id="3.40.50.150">
    <property type="entry name" value="Vaccinia Virus protein VP39"/>
    <property type="match status" value="1"/>
</dbReference>
<evidence type="ECO:0000313" key="2">
    <source>
        <dbReference type="Proteomes" id="UP000252015"/>
    </source>
</evidence>
<gene>
    <name evidence="1" type="ORF">MSP7336_00846</name>
</gene>
<dbReference type="SUPFAM" id="SSF53335">
    <property type="entry name" value="S-adenosyl-L-methionine-dependent methyltransferases"/>
    <property type="match status" value="1"/>
</dbReference>
<reference evidence="1 2" key="1">
    <citation type="submission" date="2018-05" db="EMBL/GenBank/DDBJ databases">
        <authorList>
            <consortium name="IHU Genomes"/>
        </authorList>
    </citation>
    <scope>NUCLEOTIDE SEQUENCE [LARGE SCALE GENOMIC DNA]</scope>
    <source>
        <strain evidence="1 2">P7336</strain>
    </source>
</reference>
<name>A0A375YV70_MYCSH</name>
<dbReference type="EMBL" id="UEGW01000001">
    <property type="protein sequence ID" value="SRX92620.1"/>
    <property type="molecule type" value="Genomic_DNA"/>
</dbReference>
<evidence type="ECO:0008006" key="3">
    <source>
        <dbReference type="Google" id="ProtNLM"/>
    </source>
</evidence>
<dbReference type="CDD" id="cd02440">
    <property type="entry name" value="AdoMet_MTases"/>
    <property type="match status" value="1"/>
</dbReference>
<protein>
    <recommendedName>
        <fullName evidence="3">Methyltransferase type 12</fullName>
    </recommendedName>
</protein>
<organism evidence="1 2">
    <name type="scientific">Mycobacterium shimoidei</name>
    <dbReference type="NCBI Taxonomy" id="29313"/>
    <lineage>
        <taxon>Bacteria</taxon>
        <taxon>Bacillati</taxon>
        <taxon>Actinomycetota</taxon>
        <taxon>Actinomycetes</taxon>
        <taxon>Mycobacteriales</taxon>
        <taxon>Mycobacteriaceae</taxon>
        <taxon>Mycobacterium</taxon>
    </lineage>
</organism>